<evidence type="ECO:0000313" key="4">
    <source>
        <dbReference type="EMBL" id="OUT16160.1"/>
    </source>
</evidence>
<feature type="signal peptide" evidence="1">
    <location>
        <begin position="1"/>
        <end position="21"/>
    </location>
</feature>
<reference evidence="5 6" key="1">
    <citation type="submission" date="2017-04" db="EMBL/GenBank/DDBJ databases">
        <title>Complete genome of Campylobacter concisus ATCC 33237T and draft genomes for an additional eight well characterized C. concisus strains.</title>
        <authorList>
            <person name="Cornelius A.J."/>
            <person name="Miller W.G."/>
            <person name="Lastovica A.J."/>
            <person name="On S.L."/>
            <person name="French N.P."/>
            <person name="Vandenberg O."/>
            <person name="Biggs P.J."/>
        </authorList>
    </citation>
    <scope>NUCLEOTIDE SEQUENCE [LARGE SCALE GENOMIC DNA]</scope>
    <source>
        <strain evidence="3 6">CCUG 19995</strain>
        <strain evidence="4 5">Lasto127.99</strain>
    </source>
</reference>
<evidence type="ECO:0000256" key="1">
    <source>
        <dbReference type="SAM" id="SignalP"/>
    </source>
</evidence>
<dbReference type="InterPro" id="IPR051702">
    <property type="entry name" value="SH3_domain_YSC84-like"/>
</dbReference>
<accession>A0A1Y5MT09</accession>
<dbReference type="Proteomes" id="UP000196317">
    <property type="component" value="Unassembled WGS sequence"/>
</dbReference>
<evidence type="ECO:0000259" key="2">
    <source>
        <dbReference type="Pfam" id="PF04366"/>
    </source>
</evidence>
<name>A0A1Y5MT09_9BACT</name>
<feature type="domain" description="Ysc84 actin-binding" evidence="2">
    <location>
        <begin position="97"/>
        <end position="216"/>
    </location>
</feature>
<protein>
    <recommendedName>
        <fullName evidence="2">Ysc84 actin-binding domain-containing protein</fullName>
    </recommendedName>
</protein>
<evidence type="ECO:0000313" key="3">
    <source>
        <dbReference type="EMBL" id="OUT08782.1"/>
    </source>
</evidence>
<dbReference type="EMBL" id="NDYQ01000019">
    <property type="protein sequence ID" value="OUT16160.1"/>
    <property type="molecule type" value="Genomic_DNA"/>
</dbReference>
<dbReference type="InterPro" id="IPR007461">
    <property type="entry name" value="Ysc84_actin-binding"/>
</dbReference>
<proteinExistence type="predicted"/>
<evidence type="ECO:0000313" key="6">
    <source>
        <dbReference type="Proteomes" id="UP000196317"/>
    </source>
</evidence>
<dbReference type="PANTHER" id="PTHR15629:SF2">
    <property type="entry name" value="SH3 DOMAIN-CONTAINING YSC84-LIKE PROTEIN 1"/>
    <property type="match status" value="1"/>
</dbReference>
<feature type="chain" id="PRO_5011908234" description="Ysc84 actin-binding domain-containing protein" evidence="1">
    <location>
        <begin position="22"/>
        <end position="221"/>
    </location>
</feature>
<dbReference type="AlphaFoldDB" id="A0A1Y5MT09"/>
<dbReference type="PANTHER" id="PTHR15629">
    <property type="entry name" value="SH3YL1 PROTEIN"/>
    <property type="match status" value="1"/>
</dbReference>
<dbReference type="EMBL" id="NDYN01000001">
    <property type="protein sequence ID" value="OUT08782.1"/>
    <property type="molecule type" value="Genomic_DNA"/>
</dbReference>
<dbReference type="Proteomes" id="UP000195893">
    <property type="component" value="Unassembled WGS sequence"/>
</dbReference>
<dbReference type="Pfam" id="PF04366">
    <property type="entry name" value="Ysc84"/>
    <property type="match status" value="1"/>
</dbReference>
<dbReference type="RefSeq" id="WP_087582203.1">
    <property type="nucleotide sequence ID" value="NZ_CABPUI010000005.1"/>
</dbReference>
<dbReference type="CDD" id="cd11524">
    <property type="entry name" value="SYLF"/>
    <property type="match status" value="1"/>
</dbReference>
<sequence>MKKILTLLFLIGSFFALNLNADVIQNQKLKNAINILNAFGTRNLKPNTKFTGIKAIAIIPDVTKAGAIITGSKGKGVFIAKNDDGEWSSPFFVNYTSGSIGLQLGYSSADMIILFKNSEAYASLFNAKDTISLKAEATGGVGNEVAIASDLPEISAFVEERGKTSGAFVGVSLDVARLKINAQDTNDYYDRMYEFEDIYNNSPKASKYTIKFKEIISKYFL</sequence>
<gene>
    <name evidence="4" type="ORF">B9N60_09680</name>
    <name evidence="3" type="ORF">B9N65_00110</name>
</gene>
<organism evidence="3 6">
    <name type="scientific">Campylobacter concisus</name>
    <dbReference type="NCBI Taxonomy" id="199"/>
    <lineage>
        <taxon>Bacteria</taxon>
        <taxon>Pseudomonadati</taxon>
        <taxon>Campylobacterota</taxon>
        <taxon>Epsilonproteobacteria</taxon>
        <taxon>Campylobacterales</taxon>
        <taxon>Campylobacteraceae</taxon>
        <taxon>Campylobacter</taxon>
    </lineage>
</organism>
<dbReference type="GO" id="GO:0035091">
    <property type="term" value="F:phosphatidylinositol binding"/>
    <property type="evidence" value="ECO:0007669"/>
    <property type="project" value="TreeGrafter"/>
</dbReference>
<evidence type="ECO:0000313" key="5">
    <source>
        <dbReference type="Proteomes" id="UP000195893"/>
    </source>
</evidence>
<keyword evidence="1" id="KW-0732">Signal</keyword>
<comment type="caution">
    <text evidence="3">The sequence shown here is derived from an EMBL/GenBank/DDBJ whole genome shotgun (WGS) entry which is preliminary data.</text>
</comment>